<dbReference type="Pfam" id="PF04860">
    <property type="entry name" value="Phage_portal"/>
    <property type="match status" value="1"/>
</dbReference>
<dbReference type="InterPro" id="IPR006427">
    <property type="entry name" value="Portal_HK97"/>
</dbReference>
<dbReference type="InterPro" id="IPR006944">
    <property type="entry name" value="Phage/GTA_portal"/>
</dbReference>
<dbReference type="NCBIfam" id="TIGR01537">
    <property type="entry name" value="portal_HK97"/>
    <property type="match status" value="1"/>
</dbReference>
<feature type="region of interest" description="Disordered" evidence="1">
    <location>
        <begin position="404"/>
        <end position="426"/>
    </location>
</feature>
<dbReference type="RefSeq" id="WP_376993371.1">
    <property type="nucleotide sequence ID" value="NZ_JBHSLC010000002.1"/>
</dbReference>
<reference evidence="3" key="1">
    <citation type="journal article" date="2019" name="Int. J. Syst. Evol. Microbiol.">
        <title>The Global Catalogue of Microorganisms (GCM) 10K type strain sequencing project: providing services to taxonomists for standard genome sequencing and annotation.</title>
        <authorList>
            <consortium name="The Broad Institute Genomics Platform"/>
            <consortium name="The Broad Institute Genome Sequencing Center for Infectious Disease"/>
            <person name="Wu L."/>
            <person name="Ma J."/>
        </authorList>
    </citation>
    <scope>NUCLEOTIDE SEQUENCE [LARGE SCALE GENOMIC DNA]</scope>
    <source>
        <strain evidence="3">CCUG 58760</strain>
    </source>
</reference>
<proteinExistence type="predicted"/>
<protein>
    <submittedName>
        <fullName evidence="2">Phage portal protein</fullName>
    </submittedName>
</protein>
<name>A0ABW0FXL1_9PROT</name>
<organism evidence="2 3">
    <name type="scientific">Azospirillum himalayense</name>
    <dbReference type="NCBI Taxonomy" id="654847"/>
    <lineage>
        <taxon>Bacteria</taxon>
        <taxon>Pseudomonadati</taxon>
        <taxon>Pseudomonadota</taxon>
        <taxon>Alphaproteobacteria</taxon>
        <taxon>Rhodospirillales</taxon>
        <taxon>Azospirillaceae</taxon>
        <taxon>Azospirillum</taxon>
    </lineage>
</organism>
<comment type="caution">
    <text evidence="2">The sequence shown here is derived from an EMBL/GenBank/DDBJ whole genome shotgun (WGS) entry which is preliminary data.</text>
</comment>
<sequence length="446" mass="50142">MKIGNALRSSINRILAVRQTTEPREPDESRIPYSGRTLGGTVVTPDTAVTVPAVWACLRYLSQTVAVLPWHVMRETESGGELAKRHPVDWLLWKRPNPEWSAFQFRETLTHWALRWGNGYAEIERDGVGRPIALWPVHPERVEVKRDLPTGRLVYEVNNGTGGKSELDQMDVFHIRGFGEGPVGVNVISYAAESIGWARALQLFGSAFFGNGMNVNGVFQQTGKVDPTSVARTQADLENKHKGGPRRWLKALFVPIGLEWKSTSIEPNKGQFIEANQHLVDEICRWFGVPPHKVAHLLRSTNNNIEHQGIEVVVDSIAPWVKRFEDEADYKLFGTQNRLGFYTKINMNALMRGDVKSRGEYYKMMREVGAFNANRILQLEDENTIGPAGDKHIVQSQYTTLERIGEEPATDQTRAEPPPDPSPEERQAMAAIQSMAAMMEVQHVGE</sequence>
<dbReference type="EMBL" id="JBHSLC010000002">
    <property type="protein sequence ID" value="MFC5353545.1"/>
    <property type="molecule type" value="Genomic_DNA"/>
</dbReference>
<evidence type="ECO:0000313" key="3">
    <source>
        <dbReference type="Proteomes" id="UP001596166"/>
    </source>
</evidence>
<evidence type="ECO:0000313" key="2">
    <source>
        <dbReference type="EMBL" id="MFC5353545.1"/>
    </source>
</evidence>
<keyword evidence="3" id="KW-1185">Reference proteome</keyword>
<accession>A0ABW0FXL1</accession>
<dbReference type="Proteomes" id="UP001596166">
    <property type="component" value="Unassembled WGS sequence"/>
</dbReference>
<gene>
    <name evidence="2" type="ORF">ACFPMG_00870</name>
</gene>
<evidence type="ECO:0000256" key="1">
    <source>
        <dbReference type="SAM" id="MobiDB-lite"/>
    </source>
</evidence>